<dbReference type="InterPro" id="IPR001872">
    <property type="entry name" value="Peptidase_A8"/>
</dbReference>
<dbReference type="UniPathway" id="UPA00665"/>
<reference evidence="13 14" key="1">
    <citation type="submission" date="2020-08" db="EMBL/GenBank/DDBJ databases">
        <title>Sequencing the genomes of 1000 actinobacteria strains.</title>
        <authorList>
            <person name="Klenk H.-P."/>
        </authorList>
    </citation>
    <scope>NUCLEOTIDE SEQUENCE [LARGE SCALE GENOMIC DNA]</scope>
    <source>
        <strain evidence="13 14">DSM 12511</strain>
    </source>
</reference>
<dbReference type="AlphaFoldDB" id="A0A7X0KV05"/>
<evidence type="ECO:0000256" key="7">
    <source>
        <dbReference type="ARBA" id="ARBA00022989"/>
    </source>
</evidence>
<evidence type="ECO:0000256" key="9">
    <source>
        <dbReference type="HAMAP-Rule" id="MF_00161"/>
    </source>
</evidence>
<feature type="active site" evidence="9">
    <location>
        <position position="145"/>
    </location>
</feature>
<keyword evidence="2 9" id="KW-1003">Cell membrane</keyword>
<keyword evidence="6 9" id="KW-0378">Hydrolase</keyword>
<feature type="transmembrane region" description="Helical" evidence="9">
    <location>
        <begin position="139"/>
        <end position="163"/>
    </location>
</feature>
<comment type="function">
    <text evidence="9 10">This protein specifically catalyzes the removal of signal peptides from prolipoproteins.</text>
</comment>
<evidence type="ECO:0000256" key="11">
    <source>
        <dbReference type="RuleBase" id="RU004181"/>
    </source>
</evidence>
<dbReference type="GO" id="GO:0005886">
    <property type="term" value="C:plasma membrane"/>
    <property type="evidence" value="ECO:0007669"/>
    <property type="project" value="UniProtKB-SubCell"/>
</dbReference>
<comment type="caution">
    <text evidence="9">Lacks conserved residue(s) required for the propagation of feature annotation.</text>
</comment>
<evidence type="ECO:0000256" key="4">
    <source>
        <dbReference type="ARBA" id="ARBA00022692"/>
    </source>
</evidence>
<evidence type="ECO:0000313" key="14">
    <source>
        <dbReference type="Proteomes" id="UP000537775"/>
    </source>
</evidence>
<evidence type="ECO:0000256" key="6">
    <source>
        <dbReference type="ARBA" id="ARBA00022801"/>
    </source>
</evidence>
<organism evidence="13 14">
    <name type="scientific">Microbacterium thalassium</name>
    <dbReference type="NCBI Taxonomy" id="362649"/>
    <lineage>
        <taxon>Bacteria</taxon>
        <taxon>Bacillati</taxon>
        <taxon>Actinomycetota</taxon>
        <taxon>Actinomycetes</taxon>
        <taxon>Micrococcales</taxon>
        <taxon>Microbacteriaceae</taxon>
        <taxon>Microbacterium</taxon>
    </lineage>
</organism>
<dbReference type="HAMAP" id="MF_00161">
    <property type="entry name" value="LspA"/>
    <property type="match status" value="1"/>
</dbReference>
<dbReference type="RefSeq" id="WP_184750822.1">
    <property type="nucleotide sequence ID" value="NZ_BAAAJR010000006.1"/>
</dbReference>
<dbReference type="PROSITE" id="PS00855">
    <property type="entry name" value="SPASE_II"/>
    <property type="match status" value="1"/>
</dbReference>
<dbReference type="Pfam" id="PF01252">
    <property type="entry name" value="Peptidase_A8"/>
    <property type="match status" value="1"/>
</dbReference>
<evidence type="ECO:0000313" key="13">
    <source>
        <dbReference type="EMBL" id="MBB6391683.1"/>
    </source>
</evidence>
<feature type="compositionally biased region" description="Low complexity" evidence="12">
    <location>
        <begin position="193"/>
        <end position="216"/>
    </location>
</feature>
<dbReference type="EMBL" id="JACHML010000001">
    <property type="protein sequence ID" value="MBB6391683.1"/>
    <property type="molecule type" value="Genomic_DNA"/>
</dbReference>
<gene>
    <name evidence="9" type="primary">lspA</name>
    <name evidence="13" type="ORF">HD594_001996</name>
</gene>
<evidence type="ECO:0000256" key="1">
    <source>
        <dbReference type="ARBA" id="ARBA00006139"/>
    </source>
</evidence>
<dbReference type="PANTHER" id="PTHR33695:SF1">
    <property type="entry name" value="LIPOPROTEIN SIGNAL PEPTIDASE"/>
    <property type="match status" value="1"/>
</dbReference>
<evidence type="ECO:0000256" key="5">
    <source>
        <dbReference type="ARBA" id="ARBA00022750"/>
    </source>
</evidence>
<feature type="active site" evidence="9">
    <location>
        <position position="129"/>
    </location>
</feature>
<evidence type="ECO:0000256" key="2">
    <source>
        <dbReference type="ARBA" id="ARBA00022475"/>
    </source>
</evidence>
<dbReference type="GO" id="GO:0004190">
    <property type="term" value="F:aspartic-type endopeptidase activity"/>
    <property type="evidence" value="ECO:0007669"/>
    <property type="project" value="UniProtKB-UniRule"/>
</dbReference>
<feature type="region of interest" description="Disordered" evidence="12">
    <location>
        <begin position="175"/>
        <end position="227"/>
    </location>
</feature>
<feature type="transmembrane region" description="Helical" evidence="9">
    <location>
        <begin position="69"/>
        <end position="89"/>
    </location>
</feature>
<keyword evidence="5 9" id="KW-0064">Aspartyl protease</keyword>
<keyword evidence="4 9" id="KW-0812">Transmembrane</keyword>
<evidence type="ECO:0000256" key="12">
    <source>
        <dbReference type="SAM" id="MobiDB-lite"/>
    </source>
</evidence>
<comment type="similarity">
    <text evidence="1 9 11">Belongs to the peptidase A8 family.</text>
</comment>
<dbReference type="PRINTS" id="PR00781">
    <property type="entry name" value="LIPOSIGPTASE"/>
</dbReference>
<keyword evidence="3 9" id="KW-0645">Protease</keyword>
<feature type="compositionally biased region" description="Acidic residues" evidence="12">
    <location>
        <begin position="176"/>
        <end position="192"/>
    </location>
</feature>
<protein>
    <recommendedName>
        <fullName evidence="9">Lipoprotein signal peptidase</fullName>
        <ecNumber evidence="9">3.4.23.36</ecNumber>
    </recommendedName>
    <alternativeName>
        <fullName evidence="9">Prolipoprotein signal peptidase</fullName>
    </alternativeName>
    <alternativeName>
        <fullName evidence="9">Signal peptidase II</fullName>
        <shortName evidence="9">SPase II</shortName>
    </alternativeName>
</protein>
<comment type="caution">
    <text evidence="13">The sequence shown here is derived from an EMBL/GenBank/DDBJ whole genome shotgun (WGS) entry which is preliminary data.</text>
</comment>
<comment type="subcellular location">
    <subcellularLocation>
        <location evidence="9">Cell membrane</location>
        <topology evidence="9">Multi-pass membrane protein</topology>
    </subcellularLocation>
</comment>
<proteinExistence type="inferred from homology"/>
<comment type="pathway">
    <text evidence="9">Protein modification; lipoprotein biosynthesis (signal peptide cleavage).</text>
</comment>
<keyword evidence="7 9" id="KW-1133">Transmembrane helix</keyword>
<feature type="transmembrane region" description="Helical" evidence="9">
    <location>
        <begin position="96"/>
        <end position="113"/>
    </location>
</feature>
<evidence type="ECO:0000256" key="3">
    <source>
        <dbReference type="ARBA" id="ARBA00022670"/>
    </source>
</evidence>
<evidence type="ECO:0000256" key="8">
    <source>
        <dbReference type="ARBA" id="ARBA00023136"/>
    </source>
</evidence>
<dbReference type="PANTHER" id="PTHR33695">
    <property type="entry name" value="LIPOPROTEIN SIGNAL PEPTIDASE"/>
    <property type="match status" value="1"/>
</dbReference>
<keyword evidence="14" id="KW-1185">Reference proteome</keyword>
<accession>A0A7X0KV05</accession>
<evidence type="ECO:0000256" key="10">
    <source>
        <dbReference type="RuleBase" id="RU000594"/>
    </source>
</evidence>
<comment type="catalytic activity">
    <reaction evidence="9 10">
        <text>Release of signal peptides from bacterial membrane prolipoproteins. Hydrolyzes -Xaa-Yaa-Zaa-|-(S,diacylglyceryl)Cys-, in which Xaa is hydrophobic (preferably Leu), and Yaa (Ala or Ser) and Zaa (Gly or Ala) have small, neutral side chains.</text>
        <dbReference type="EC" id="3.4.23.36"/>
    </reaction>
</comment>
<dbReference type="EC" id="3.4.23.36" evidence="9"/>
<dbReference type="Proteomes" id="UP000537775">
    <property type="component" value="Unassembled WGS sequence"/>
</dbReference>
<dbReference type="NCBIfam" id="TIGR00077">
    <property type="entry name" value="lspA"/>
    <property type="match status" value="1"/>
</dbReference>
<dbReference type="GO" id="GO:0006508">
    <property type="term" value="P:proteolysis"/>
    <property type="evidence" value="ECO:0007669"/>
    <property type="project" value="UniProtKB-KW"/>
</dbReference>
<keyword evidence="8 9" id="KW-0472">Membrane</keyword>
<sequence>MAGRVPLSRAAASIIIAVLAVTVLAADQFTKYLAIENLPPEEAVHVLGDFLVFYLVRNPGAAFSLGEGVTWLFTLALAAVAVIIVVLAVTRIRSRLWAVALGLLLGGALGNLTDRVFRDPGFPIGHVVDFIHTPWMMPAIYNVADIFIVSMMIGVALLVLIGIGFDGSRETRVADETADAEAAEPEASEADAAEPALESESAASGDADAHVADAAGDGAGDDPAERD</sequence>
<name>A0A7X0KV05_9MICO</name>